<protein>
    <submittedName>
        <fullName evidence="1">Uncharacterized protein</fullName>
    </submittedName>
</protein>
<reference evidence="1 2" key="1">
    <citation type="submission" date="2024-01" db="EMBL/GenBank/DDBJ databases">
        <authorList>
            <person name="Waweru B."/>
        </authorList>
    </citation>
    <scope>NUCLEOTIDE SEQUENCE [LARGE SCALE GENOMIC DNA]</scope>
</reference>
<comment type="caution">
    <text evidence="1">The sequence shown here is derived from an EMBL/GenBank/DDBJ whole genome shotgun (WGS) entry which is preliminary data.</text>
</comment>
<dbReference type="EMBL" id="CAWUPB010000062">
    <property type="protein sequence ID" value="CAK7323129.1"/>
    <property type="molecule type" value="Genomic_DNA"/>
</dbReference>
<keyword evidence="2" id="KW-1185">Reference proteome</keyword>
<dbReference type="AlphaFoldDB" id="A0AAV1QQZ1"/>
<evidence type="ECO:0000313" key="2">
    <source>
        <dbReference type="Proteomes" id="UP001314170"/>
    </source>
</evidence>
<sequence length="51" mass="5609">QQSSLPTKDTSKVMGIGLLNAKQMVRRILLSLETSSMVPKGHFVGYFGEVQ</sequence>
<organism evidence="1 2">
    <name type="scientific">Dovyalis caffra</name>
    <dbReference type="NCBI Taxonomy" id="77055"/>
    <lineage>
        <taxon>Eukaryota</taxon>
        <taxon>Viridiplantae</taxon>
        <taxon>Streptophyta</taxon>
        <taxon>Embryophyta</taxon>
        <taxon>Tracheophyta</taxon>
        <taxon>Spermatophyta</taxon>
        <taxon>Magnoliopsida</taxon>
        <taxon>eudicotyledons</taxon>
        <taxon>Gunneridae</taxon>
        <taxon>Pentapetalae</taxon>
        <taxon>rosids</taxon>
        <taxon>fabids</taxon>
        <taxon>Malpighiales</taxon>
        <taxon>Salicaceae</taxon>
        <taxon>Flacourtieae</taxon>
        <taxon>Dovyalis</taxon>
    </lineage>
</organism>
<dbReference type="Proteomes" id="UP001314170">
    <property type="component" value="Unassembled WGS sequence"/>
</dbReference>
<evidence type="ECO:0000313" key="1">
    <source>
        <dbReference type="EMBL" id="CAK7323129.1"/>
    </source>
</evidence>
<name>A0AAV1QQZ1_9ROSI</name>
<accession>A0AAV1QQZ1</accession>
<proteinExistence type="predicted"/>
<gene>
    <name evidence="1" type="ORF">DCAF_LOCUS745</name>
</gene>
<feature type="non-terminal residue" evidence="1">
    <location>
        <position position="1"/>
    </location>
</feature>